<protein>
    <submittedName>
        <fullName evidence="1">Uncharacterized protein</fullName>
    </submittedName>
</protein>
<gene>
    <name evidence="1" type="ORF">FA03_0280</name>
</gene>
<sequence>MSILLVRYPELIHTCEFHGMLHLKLFPVWSVGLVCLIKFLLI</sequence>
<accession>A0A0D5A4K3</accession>
<organism evidence="1">
    <name type="scientific">Prochlorococcus marinus str. P0903-H212</name>
    <dbReference type="NCBI Taxonomy" id="1622208"/>
    <lineage>
        <taxon>Bacteria</taxon>
        <taxon>Bacillati</taxon>
        <taxon>Cyanobacteriota</taxon>
        <taxon>Cyanophyceae</taxon>
        <taxon>Synechococcales</taxon>
        <taxon>Prochlorococcaceae</taxon>
        <taxon>Prochlorococcus</taxon>
    </lineage>
</organism>
<reference evidence="1" key="1">
    <citation type="submission" date="2014-06" db="EMBL/GenBank/DDBJ databases">
        <authorList>
            <person name="Berube P.M."/>
        </authorList>
    </citation>
    <scope>NUCLEOTIDE SEQUENCE</scope>
    <source>
        <strain evidence="1">P0903-H212</strain>
    </source>
</reference>
<proteinExistence type="predicted"/>
<evidence type="ECO:0000313" key="1">
    <source>
        <dbReference type="EMBL" id="AJW31108.1"/>
    </source>
</evidence>
<name>A0A0D5A4K3_PROMR</name>
<dbReference type="AlphaFoldDB" id="A0A0D5A4K3"/>
<dbReference type="EMBL" id="KJ947871">
    <property type="protein sequence ID" value="AJW31108.1"/>
    <property type="molecule type" value="Genomic_DNA"/>
</dbReference>